<dbReference type="AlphaFoldDB" id="H6MRY0"/>
<gene>
    <name evidence="2" type="ordered locus">GPOL_c27650</name>
</gene>
<dbReference type="Proteomes" id="UP000009154">
    <property type="component" value="Chromosome"/>
</dbReference>
<keyword evidence="3" id="KW-1185">Reference proteome</keyword>
<feature type="compositionally biased region" description="Acidic residues" evidence="1">
    <location>
        <begin position="39"/>
        <end position="54"/>
    </location>
</feature>
<proteinExistence type="predicted"/>
<evidence type="ECO:0000313" key="2">
    <source>
        <dbReference type="EMBL" id="AFA73786.1"/>
    </source>
</evidence>
<evidence type="ECO:0000256" key="1">
    <source>
        <dbReference type="SAM" id="MobiDB-lite"/>
    </source>
</evidence>
<feature type="region of interest" description="Disordered" evidence="1">
    <location>
        <begin position="32"/>
        <end position="69"/>
    </location>
</feature>
<protein>
    <submittedName>
        <fullName evidence="2">Uncharacterized protein</fullName>
    </submittedName>
</protein>
<dbReference type="HOGENOM" id="CLU_2770091_0_0_11"/>
<evidence type="ECO:0000313" key="3">
    <source>
        <dbReference type="Proteomes" id="UP000009154"/>
    </source>
</evidence>
<sequence length="69" mass="7243">MPRIVGVVAIFFDVLRGAEPEATTGLFIIGLTAPTTPDDVGDEKDQPDEADDDAGDRKPQGAGDEADDK</sequence>
<dbReference type="KEGG" id="gpo:GPOL_c27650"/>
<reference evidence="2 3" key="1">
    <citation type="journal article" date="2012" name="Appl. Environ. Microbiol.">
        <title>Involvement of two latex-clearing proteins during rubber degradation and insights into the subsequent degradation pathway revealed by the genome sequence of Gordonia polyisoprenivorans strain VH2.</title>
        <authorList>
            <person name="Hiessl S."/>
            <person name="Schuldes J."/>
            <person name="Thurmer A."/>
            <person name="Halbsguth T."/>
            <person name="Broker D."/>
            <person name="Angelov A."/>
            <person name="Liebl W."/>
            <person name="Daniel R."/>
            <person name="Steinbuchel A."/>
        </authorList>
    </citation>
    <scope>NUCLEOTIDE SEQUENCE [LARGE SCALE GENOMIC DNA]</scope>
    <source>
        <strain evidence="3">DSM 44266 / VH2</strain>
    </source>
</reference>
<organism evidence="2 3">
    <name type="scientific">Gordonia polyisoprenivorans (strain DSM 44266 / VH2)</name>
    <dbReference type="NCBI Taxonomy" id="1112204"/>
    <lineage>
        <taxon>Bacteria</taxon>
        <taxon>Bacillati</taxon>
        <taxon>Actinomycetota</taxon>
        <taxon>Actinomycetes</taxon>
        <taxon>Mycobacteriales</taxon>
        <taxon>Gordoniaceae</taxon>
        <taxon>Gordonia</taxon>
    </lineage>
</organism>
<dbReference type="EMBL" id="CP003119">
    <property type="protein sequence ID" value="AFA73786.1"/>
    <property type="molecule type" value="Genomic_DNA"/>
</dbReference>
<accession>H6MRY0</accession>
<name>H6MRY0_GORPV</name>